<comment type="caution">
    <text evidence="3">The sequence shown here is derived from an EMBL/GenBank/DDBJ whole genome shotgun (WGS) entry which is preliminary data.</text>
</comment>
<dbReference type="STRING" id="1160895.CM19_01105"/>
<dbReference type="Proteomes" id="UP000024332">
    <property type="component" value="Unassembled WGS sequence"/>
</dbReference>
<feature type="domain" description="Glycosyl transferase family 1" evidence="2">
    <location>
        <begin position="211"/>
        <end position="362"/>
    </location>
</feature>
<dbReference type="OrthoDB" id="132546at2157"/>
<dbReference type="EMBL" id="JFZT01000015">
    <property type="protein sequence ID" value="EZQ11343.1"/>
    <property type="molecule type" value="Genomic_DNA"/>
</dbReference>
<dbReference type="Gene3D" id="3.40.50.2000">
    <property type="entry name" value="Glycogen Phosphorylase B"/>
    <property type="match status" value="2"/>
</dbReference>
<dbReference type="RefSeq" id="WP_048098577.1">
    <property type="nucleotide sequence ID" value="NZ_JFZT01000015.1"/>
</dbReference>
<dbReference type="AlphaFoldDB" id="A0A031LW15"/>
<dbReference type="PANTHER" id="PTHR46401:SF2">
    <property type="entry name" value="GLYCOSYLTRANSFERASE WBBK-RELATED"/>
    <property type="match status" value="1"/>
</dbReference>
<keyword evidence="1 3" id="KW-0808">Transferase</keyword>
<reference evidence="3 4" key="1">
    <citation type="submission" date="2014-03" db="EMBL/GenBank/DDBJ databases">
        <title>Draft genome sequence of the novel thermoacidophilic archaea Acidianus copahuensis ALE1 strain, isolated from Copahue volcanic area in Neuquen Argentina.</title>
        <authorList>
            <person name="Urbieta M.S."/>
            <person name="Rascovan N."/>
            <person name="Castro C."/>
            <person name="Revale S."/>
            <person name="Giaveno M.A."/>
            <person name="Vazquez M.P."/>
            <person name="Donati E.R."/>
        </authorList>
    </citation>
    <scope>NUCLEOTIDE SEQUENCE [LARGE SCALE GENOMIC DNA]</scope>
    <source>
        <strain evidence="3 4">ALE1</strain>
    </source>
</reference>
<dbReference type="Pfam" id="PF00534">
    <property type="entry name" value="Glycos_transf_1"/>
    <property type="match status" value="1"/>
</dbReference>
<accession>A0A031LW15</accession>
<proteinExistence type="predicted"/>
<evidence type="ECO:0000256" key="1">
    <source>
        <dbReference type="ARBA" id="ARBA00022679"/>
    </source>
</evidence>
<gene>
    <name evidence="3" type="ORF">CM19_01105</name>
</gene>
<evidence type="ECO:0000313" key="3">
    <source>
        <dbReference type="EMBL" id="EZQ11343.1"/>
    </source>
</evidence>
<organism evidence="3 4">
    <name type="scientific">Candidatus Acidianus copahuensis</name>
    <dbReference type="NCBI Taxonomy" id="1160895"/>
    <lineage>
        <taxon>Archaea</taxon>
        <taxon>Thermoproteota</taxon>
        <taxon>Thermoprotei</taxon>
        <taxon>Sulfolobales</taxon>
        <taxon>Sulfolobaceae</taxon>
        <taxon>Acidianus</taxon>
    </lineage>
</organism>
<evidence type="ECO:0000313" key="4">
    <source>
        <dbReference type="Proteomes" id="UP000024332"/>
    </source>
</evidence>
<name>A0A031LW15_9CREN</name>
<dbReference type="InterPro" id="IPR001296">
    <property type="entry name" value="Glyco_trans_1"/>
</dbReference>
<protein>
    <submittedName>
        <fullName evidence="3">Glycosyl transferase</fullName>
    </submittedName>
</protein>
<evidence type="ECO:0000259" key="2">
    <source>
        <dbReference type="Pfam" id="PF00534"/>
    </source>
</evidence>
<sequence length="394" mass="45801">MKLIVVNKLGDYSGGSRHVREVTKRLTKYFDVVYVPYADVYTEDGSIDDLKKLEGIFKIPSEAYKERKFKPLLFPRSAKFYKEYVDEFDIYGDFIYDPDFVTPEAVFLSNKLDVSLGATLHEPIYSLSQSISYTYYSLKPFVYRSIDYLLGRTYWLYAISRSKVKFLKRAKYIKFIAGVSKGTLDSIKLRNVRKVLLNPPNGVDYYLDHESEKDDYIIFWTTLIPSKGIFNLINILNILKQKGVRIKLKVAGKFLYPRFERLFFDYIKKKKLDVEYLGFIKEDHKLREIIERAKLLVYPSLADGFSLVILESLALGTPVIAYSIPTVYSAFNTLPAVRFVRPGDINTFATQIERSLKDEEFLRSPFEDSVREFVKFHTWDNVAEGIAKIIKESV</sequence>
<keyword evidence="4" id="KW-1185">Reference proteome</keyword>
<dbReference type="PANTHER" id="PTHR46401">
    <property type="entry name" value="GLYCOSYLTRANSFERASE WBBK-RELATED"/>
    <property type="match status" value="1"/>
</dbReference>
<dbReference type="SUPFAM" id="SSF53756">
    <property type="entry name" value="UDP-Glycosyltransferase/glycogen phosphorylase"/>
    <property type="match status" value="1"/>
</dbReference>
<dbReference type="GO" id="GO:0016757">
    <property type="term" value="F:glycosyltransferase activity"/>
    <property type="evidence" value="ECO:0007669"/>
    <property type="project" value="InterPro"/>
</dbReference>